<evidence type="ECO:0000313" key="2">
    <source>
        <dbReference type="Proteomes" id="UP001597119"/>
    </source>
</evidence>
<evidence type="ECO:0000313" key="1">
    <source>
        <dbReference type="EMBL" id="MFD1589490.1"/>
    </source>
</evidence>
<dbReference type="EMBL" id="JBHUDJ010000015">
    <property type="protein sequence ID" value="MFD1589490.1"/>
    <property type="molecule type" value="Genomic_DNA"/>
</dbReference>
<dbReference type="RefSeq" id="WP_247381003.1">
    <property type="nucleotide sequence ID" value="NZ_JBHUDJ010000015.1"/>
</dbReference>
<reference evidence="1 2" key="1">
    <citation type="journal article" date="2019" name="Int. J. Syst. Evol. Microbiol.">
        <title>The Global Catalogue of Microorganisms (GCM) 10K type strain sequencing project: providing services to taxonomists for standard genome sequencing and annotation.</title>
        <authorList>
            <consortium name="The Broad Institute Genomics Platform"/>
            <consortium name="The Broad Institute Genome Sequencing Center for Infectious Disease"/>
            <person name="Wu L."/>
            <person name="Ma J."/>
        </authorList>
    </citation>
    <scope>NUCLEOTIDE SEQUENCE [LARGE SCALE GENOMIC DNA]</scope>
    <source>
        <strain evidence="1 2">CGMCC 1.12125</strain>
    </source>
</reference>
<protein>
    <submittedName>
        <fullName evidence="1">Uncharacterized protein</fullName>
    </submittedName>
</protein>
<dbReference type="Pfam" id="PF24434">
    <property type="entry name" value="DUF7557"/>
    <property type="match status" value="1"/>
</dbReference>
<comment type="caution">
    <text evidence="1">The sequence shown here is derived from an EMBL/GenBank/DDBJ whole genome shotgun (WGS) entry which is preliminary data.</text>
</comment>
<dbReference type="AlphaFoldDB" id="A0ABD6CGZ8"/>
<proteinExistence type="predicted"/>
<dbReference type="InterPro" id="IPR055979">
    <property type="entry name" value="DUF7557"/>
</dbReference>
<organism evidence="1 2">
    <name type="scientific">Halorientalis brevis</name>
    <dbReference type="NCBI Taxonomy" id="1126241"/>
    <lineage>
        <taxon>Archaea</taxon>
        <taxon>Methanobacteriati</taxon>
        <taxon>Methanobacteriota</taxon>
        <taxon>Stenosarchaea group</taxon>
        <taxon>Halobacteria</taxon>
        <taxon>Halobacteriales</taxon>
        <taxon>Haloarculaceae</taxon>
        <taxon>Halorientalis</taxon>
    </lineage>
</organism>
<name>A0ABD6CGZ8_9EURY</name>
<accession>A0ABD6CGZ8</accession>
<gene>
    <name evidence="1" type="ORF">ACFR9U_21140</name>
</gene>
<dbReference type="Proteomes" id="UP001597119">
    <property type="component" value="Unassembled WGS sequence"/>
</dbReference>
<sequence length="67" mass="7778">MPRRRRELGTTADVPGIGMTHTIEISDELRDRLDLQLEEDETYEELIAELLAMYETEGTFLQEGYSE</sequence>
<keyword evidence="2" id="KW-1185">Reference proteome</keyword>